<dbReference type="Proteomes" id="UP001500399">
    <property type="component" value="Unassembled WGS sequence"/>
</dbReference>
<organism evidence="3 4">
    <name type="scientific">Selenomonas dianae</name>
    <dbReference type="NCBI Taxonomy" id="135079"/>
    <lineage>
        <taxon>Bacteria</taxon>
        <taxon>Bacillati</taxon>
        <taxon>Bacillota</taxon>
        <taxon>Negativicutes</taxon>
        <taxon>Selenomonadales</taxon>
        <taxon>Selenomonadaceae</taxon>
        <taxon>Selenomonas</taxon>
    </lineage>
</organism>
<gene>
    <name evidence="3" type="ORF">GCM10008919_19610</name>
</gene>
<dbReference type="InterPro" id="IPR006221">
    <property type="entry name" value="TrpG/PapA_dom"/>
</dbReference>
<dbReference type="InterPro" id="IPR050472">
    <property type="entry name" value="Anth_synth/Amidotransfase"/>
</dbReference>
<accession>A0ABN0TA77</accession>
<evidence type="ECO:0000313" key="3">
    <source>
        <dbReference type="EMBL" id="GAA0216421.1"/>
    </source>
</evidence>
<dbReference type="PANTHER" id="PTHR43418">
    <property type="entry name" value="MULTIFUNCTIONAL TRYPTOPHAN BIOSYNTHESIS PROTEIN-RELATED"/>
    <property type="match status" value="1"/>
</dbReference>
<protein>
    <submittedName>
        <fullName evidence="3">Aminodeoxychorismate/anthranilate synthase component II</fullName>
    </submittedName>
</protein>
<dbReference type="PRINTS" id="PR00096">
    <property type="entry name" value="GATASE"/>
</dbReference>
<dbReference type="InterPro" id="IPR017926">
    <property type="entry name" value="GATASE"/>
</dbReference>
<evidence type="ECO:0000313" key="4">
    <source>
        <dbReference type="Proteomes" id="UP001500399"/>
    </source>
</evidence>
<dbReference type="Pfam" id="PF00117">
    <property type="entry name" value="GATase"/>
    <property type="match status" value="1"/>
</dbReference>
<sequence length="201" mass="21847">MLLLLDNYDSFTYNVYQLLTNLGAEVEVIRNDVTTVDEIRAKKYKGIVISPGPGLPKDAGITEDVIRELGGEVPILGICLGHQAIGEVFGGRIVRAPEIVHGKASPIRHLGTGIYQGIHAGTRVARYHSLIIERESLPDVLEITCDLGDGTIMGVRHKTLPIEGIQFHPESILTHDGPALMENYLIGIGVLCAKKDTTISF</sequence>
<dbReference type="InterPro" id="IPR029062">
    <property type="entry name" value="Class_I_gatase-like"/>
</dbReference>
<feature type="domain" description="Glutamine amidotransferase" evidence="2">
    <location>
        <begin position="3"/>
        <end position="186"/>
    </location>
</feature>
<keyword evidence="1" id="KW-0315">Glutamine amidotransferase</keyword>
<evidence type="ECO:0000256" key="1">
    <source>
        <dbReference type="ARBA" id="ARBA00022962"/>
    </source>
</evidence>
<dbReference type="CDD" id="cd01743">
    <property type="entry name" value="GATase1_Anthranilate_Synthase"/>
    <property type="match status" value="1"/>
</dbReference>
<dbReference type="PRINTS" id="PR00097">
    <property type="entry name" value="ANTSNTHASEII"/>
</dbReference>
<comment type="caution">
    <text evidence="3">The sequence shown here is derived from an EMBL/GenBank/DDBJ whole genome shotgun (WGS) entry which is preliminary data.</text>
</comment>
<dbReference type="EMBL" id="BAAACR010000013">
    <property type="protein sequence ID" value="GAA0216421.1"/>
    <property type="molecule type" value="Genomic_DNA"/>
</dbReference>
<dbReference type="Gene3D" id="3.40.50.880">
    <property type="match status" value="1"/>
</dbReference>
<keyword evidence="4" id="KW-1185">Reference proteome</keyword>
<proteinExistence type="predicted"/>
<reference evidence="3 4" key="1">
    <citation type="journal article" date="2019" name="Int. J. Syst. Evol. Microbiol.">
        <title>The Global Catalogue of Microorganisms (GCM) 10K type strain sequencing project: providing services to taxonomists for standard genome sequencing and annotation.</title>
        <authorList>
            <consortium name="The Broad Institute Genomics Platform"/>
            <consortium name="The Broad Institute Genome Sequencing Center for Infectious Disease"/>
            <person name="Wu L."/>
            <person name="Ma J."/>
        </authorList>
    </citation>
    <scope>NUCLEOTIDE SEQUENCE [LARGE SCALE GENOMIC DNA]</scope>
    <source>
        <strain evidence="3 4">JCM 8542</strain>
    </source>
</reference>
<dbReference type="PROSITE" id="PS51273">
    <property type="entry name" value="GATASE_TYPE_1"/>
    <property type="match status" value="1"/>
</dbReference>
<name>A0ABN0TA77_9FIRM</name>
<dbReference type="PANTHER" id="PTHR43418:SF4">
    <property type="entry name" value="MULTIFUNCTIONAL TRYPTOPHAN BIOSYNTHESIS PROTEIN"/>
    <property type="match status" value="1"/>
</dbReference>
<evidence type="ECO:0000259" key="2">
    <source>
        <dbReference type="Pfam" id="PF00117"/>
    </source>
</evidence>
<dbReference type="SUPFAM" id="SSF52317">
    <property type="entry name" value="Class I glutamine amidotransferase-like"/>
    <property type="match status" value="1"/>
</dbReference>
<dbReference type="NCBIfam" id="TIGR00566">
    <property type="entry name" value="trpG_papA"/>
    <property type="match status" value="1"/>
</dbReference>
<dbReference type="RefSeq" id="WP_304986515.1">
    <property type="nucleotide sequence ID" value="NZ_BAAACR010000013.1"/>
</dbReference>